<evidence type="ECO:0000256" key="3">
    <source>
        <dbReference type="ARBA" id="ARBA00022722"/>
    </source>
</evidence>
<evidence type="ECO:0000256" key="5">
    <source>
        <dbReference type="ARBA" id="ARBA00022801"/>
    </source>
</evidence>
<protein>
    <recommendedName>
        <fullName evidence="11">Type II toxin-antitoxin system HicA family toxin</fullName>
    </recommendedName>
</protein>
<evidence type="ECO:0000256" key="1">
    <source>
        <dbReference type="ARBA" id="ARBA00006620"/>
    </source>
</evidence>
<evidence type="ECO:0000313" key="9">
    <source>
        <dbReference type="EMBL" id="BBX53857.1"/>
    </source>
</evidence>
<keyword evidence="3" id="KW-0540">Nuclease</keyword>
<keyword evidence="10" id="KW-1185">Reference proteome</keyword>
<evidence type="ECO:0000256" key="6">
    <source>
        <dbReference type="ARBA" id="ARBA00022884"/>
    </source>
</evidence>
<keyword evidence="6" id="KW-0694">RNA-binding</keyword>
<proteinExistence type="inferred from homology"/>
<evidence type="ECO:0000256" key="4">
    <source>
        <dbReference type="ARBA" id="ARBA00022759"/>
    </source>
</evidence>
<evidence type="ECO:0000256" key="8">
    <source>
        <dbReference type="SAM" id="MobiDB-lite"/>
    </source>
</evidence>
<dbReference type="SUPFAM" id="SSF54786">
    <property type="entry name" value="YcfA/nrd intein domain"/>
    <property type="match status" value="1"/>
</dbReference>
<dbReference type="Pfam" id="PF07927">
    <property type="entry name" value="HicA_toxin"/>
    <property type="match status" value="1"/>
</dbReference>
<dbReference type="GO" id="GO:0004519">
    <property type="term" value="F:endonuclease activity"/>
    <property type="evidence" value="ECO:0007669"/>
    <property type="project" value="UniProtKB-KW"/>
</dbReference>
<evidence type="ECO:0000256" key="7">
    <source>
        <dbReference type="ARBA" id="ARBA00023016"/>
    </source>
</evidence>
<evidence type="ECO:0008006" key="11">
    <source>
        <dbReference type="Google" id="ProtNLM"/>
    </source>
</evidence>
<evidence type="ECO:0000256" key="2">
    <source>
        <dbReference type="ARBA" id="ARBA00022649"/>
    </source>
</evidence>
<dbReference type="InterPro" id="IPR038570">
    <property type="entry name" value="HicA_sf"/>
</dbReference>
<dbReference type="InterPro" id="IPR012933">
    <property type="entry name" value="HicA_mRNA_interferase"/>
</dbReference>
<feature type="compositionally biased region" description="Basic and acidic residues" evidence="8">
    <location>
        <begin position="69"/>
        <end position="82"/>
    </location>
</feature>
<comment type="similarity">
    <text evidence="1">Belongs to the HicA mRNA interferase family.</text>
</comment>
<keyword evidence="7" id="KW-0346">Stress response</keyword>
<dbReference type="RefSeq" id="WP_163678473.1">
    <property type="nucleotide sequence ID" value="NZ_AP022570.1"/>
</dbReference>
<keyword evidence="5" id="KW-0378">Hydrolase</keyword>
<dbReference type="GO" id="GO:0003729">
    <property type="term" value="F:mRNA binding"/>
    <property type="evidence" value="ECO:0007669"/>
    <property type="project" value="InterPro"/>
</dbReference>
<keyword evidence="2" id="KW-1277">Toxin-antitoxin system</keyword>
<name>A0A6N4VJU3_9MYCO</name>
<organism evidence="9 10">
    <name type="scientific">Mycolicibacterium poriferae</name>
    <dbReference type="NCBI Taxonomy" id="39694"/>
    <lineage>
        <taxon>Bacteria</taxon>
        <taxon>Bacillati</taxon>
        <taxon>Actinomycetota</taxon>
        <taxon>Actinomycetes</taxon>
        <taxon>Mycobacteriales</taxon>
        <taxon>Mycobacteriaceae</taxon>
        <taxon>Mycolicibacterium</taxon>
    </lineage>
</organism>
<evidence type="ECO:0000313" key="10">
    <source>
        <dbReference type="Proteomes" id="UP000466785"/>
    </source>
</evidence>
<keyword evidence="4" id="KW-0255">Endonuclease</keyword>
<dbReference type="KEGG" id="mpof:MPOR_48830"/>
<dbReference type="GO" id="GO:0016787">
    <property type="term" value="F:hydrolase activity"/>
    <property type="evidence" value="ECO:0007669"/>
    <property type="project" value="UniProtKB-KW"/>
</dbReference>
<dbReference type="EMBL" id="AP022570">
    <property type="protein sequence ID" value="BBX53857.1"/>
    <property type="molecule type" value="Genomic_DNA"/>
</dbReference>
<accession>A0A6N4VJU3</accession>
<dbReference type="AlphaFoldDB" id="A0A6N4VJU3"/>
<feature type="region of interest" description="Disordered" evidence="8">
    <location>
        <begin position="60"/>
        <end position="82"/>
    </location>
</feature>
<dbReference type="Proteomes" id="UP000466785">
    <property type="component" value="Chromosome"/>
</dbReference>
<sequence length="82" mass="8880">MVKEEPTRKVHRRLRDAGFAPAGGKGDHTKWLHPSGFHVSIPDADKSISPGVVRQINKAIEKAAQSSRAKPDTDPADAQKGE</sequence>
<dbReference type="Gene3D" id="3.30.920.30">
    <property type="entry name" value="Hypothetical protein"/>
    <property type="match status" value="1"/>
</dbReference>
<feature type="region of interest" description="Disordered" evidence="8">
    <location>
        <begin position="1"/>
        <end position="31"/>
    </location>
</feature>
<gene>
    <name evidence="9" type="ORF">MPOR_48830</name>
</gene>
<reference evidence="9 10" key="1">
    <citation type="journal article" date="2019" name="Emerg. Microbes Infect.">
        <title>Comprehensive subspecies identification of 175 nontuberculous mycobacteria species based on 7547 genomic profiles.</title>
        <authorList>
            <person name="Matsumoto Y."/>
            <person name="Kinjo T."/>
            <person name="Motooka D."/>
            <person name="Nabeya D."/>
            <person name="Jung N."/>
            <person name="Uechi K."/>
            <person name="Horii T."/>
            <person name="Iida T."/>
            <person name="Fujita J."/>
            <person name="Nakamura S."/>
        </authorList>
    </citation>
    <scope>NUCLEOTIDE SEQUENCE [LARGE SCALE GENOMIC DNA]</scope>
    <source>
        <strain evidence="9 10">JCM 12603</strain>
    </source>
</reference>